<dbReference type="InterPro" id="IPR002105">
    <property type="entry name" value="Dockerin_1_rpt"/>
</dbReference>
<evidence type="ECO:0000313" key="2">
    <source>
        <dbReference type="EMBL" id="MDM4015044.1"/>
    </source>
</evidence>
<dbReference type="InterPro" id="IPR036439">
    <property type="entry name" value="Dockerin_dom_sf"/>
</dbReference>
<dbReference type="PANTHER" id="PTHR34599:SF1">
    <property type="entry name" value="PHOSPHATIDIC ACID PHOSPHATASE TYPE 2_HALOPEROXIDASE DOMAIN-CONTAINING PROTEIN"/>
    <property type="match status" value="1"/>
</dbReference>
<sequence length="629" mass="68716">MTRFRNLQSGVDRVKTRDTRRQKKQRRPRVERLERRHLLAANLFHNELLPEDVNEDGQVSPLDALTVITRLGRQHGDNASTSKDPRPREPGRMTDVNNDGRDSPIDALLVINRLSRDRHAHPPTDPNNDEDNGNPDSVTDPPEVLRSDAVIAWNDWFGEILSDSDAGYQTPGDASRAMAMLNLAIYDAVSLASDGADADTFYDYEFELGGIETLSAGTTASFAAHTVLSDLYPEMQSRLDGLLSKATEHRSGEIVDISETIGVEIGNHILQARANDGTDVIGDYTYGNAPGDFQPDPLNPDVPAWGPTWGQSQTFVISSSDDYRPDSPPELSSDVYAEHYNEVLELGSADSSVRTADQTEAGIFWAYDRAGMGTPMALYNDILQTVAIEQGNSLQENAALFAQASVAMADAGITAWDTKFSEEFWRPVTAIHDGDSDGNSLTDGDPEWIALGAPDGGVDKIGFTPQFPTYISGHATFGGALFGTLQEFYGTDEIAIDVISEELTILLDNPELQEAYGIDLDDATRSFSSFSEAMEENGRSRVYLGIHFAFDDLVGQAVGQSIAASVASEFVVASNSPQRPDEVRRLGNGQNQDQDHHLLAPGPQNAPSVRPQNHEHLETVDSVFTDNLF</sequence>
<dbReference type="PANTHER" id="PTHR34599">
    <property type="entry name" value="PEROXIDASE-RELATED"/>
    <property type="match status" value="1"/>
</dbReference>
<dbReference type="CDD" id="cd03398">
    <property type="entry name" value="PAP2_haloperoxidase"/>
    <property type="match status" value="1"/>
</dbReference>
<dbReference type="InterPro" id="IPR036938">
    <property type="entry name" value="PAP2/HPO_sf"/>
</dbReference>
<feature type="region of interest" description="Disordered" evidence="1">
    <location>
        <begin position="1"/>
        <end position="31"/>
    </location>
</feature>
<organism evidence="2 3">
    <name type="scientific">Roseiconus lacunae</name>
    <dbReference type="NCBI Taxonomy" id="2605694"/>
    <lineage>
        <taxon>Bacteria</taxon>
        <taxon>Pseudomonadati</taxon>
        <taxon>Planctomycetota</taxon>
        <taxon>Planctomycetia</taxon>
        <taxon>Pirellulales</taxon>
        <taxon>Pirellulaceae</taxon>
        <taxon>Roseiconus</taxon>
    </lineage>
</organism>
<dbReference type="SUPFAM" id="SSF48317">
    <property type="entry name" value="Acid phosphatase/Vanadium-dependent haloperoxidase"/>
    <property type="match status" value="1"/>
</dbReference>
<feature type="region of interest" description="Disordered" evidence="1">
    <location>
        <begin position="71"/>
        <end position="104"/>
    </location>
</feature>
<feature type="region of interest" description="Disordered" evidence="1">
    <location>
        <begin position="117"/>
        <end position="142"/>
    </location>
</feature>
<dbReference type="RefSeq" id="WP_289162610.1">
    <property type="nucleotide sequence ID" value="NZ_JASZZN010000004.1"/>
</dbReference>
<accession>A0ABT7PEX1</accession>
<dbReference type="EMBL" id="JASZZN010000004">
    <property type="protein sequence ID" value="MDM4015044.1"/>
    <property type="molecule type" value="Genomic_DNA"/>
</dbReference>
<gene>
    <name evidence="2" type="ORF">QTN89_06355</name>
</gene>
<dbReference type="Gene3D" id="1.10.606.20">
    <property type="match status" value="1"/>
</dbReference>
<evidence type="ECO:0000313" key="3">
    <source>
        <dbReference type="Proteomes" id="UP001239462"/>
    </source>
</evidence>
<proteinExistence type="predicted"/>
<dbReference type="InterPro" id="IPR052559">
    <property type="entry name" value="V-haloperoxidase"/>
</dbReference>
<evidence type="ECO:0000256" key="1">
    <source>
        <dbReference type="SAM" id="MobiDB-lite"/>
    </source>
</evidence>
<feature type="region of interest" description="Disordered" evidence="1">
    <location>
        <begin position="576"/>
        <end position="612"/>
    </location>
</feature>
<comment type="caution">
    <text evidence="2">The sequence shown here is derived from an EMBL/GenBank/DDBJ whole genome shotgun (WGS) entry which is preliminary data.</text>
</comment>
<name>A0ABT7PEX1_9BACT</name>
<protein>
    <submittedName>
        <fullName evidence="2">Dockerin type I domain-containing protein</fullName>
    </submittedName>
</protein>
<reference evidence="2 3" key="1">
    <citation type="submission" date="2023-06" db="EMBL/GenBank/DDBJ databases">
        <title>Roseiconus lacunae JC819 isolated from Gulf of Mannar region, Tamil Nadu.</title>
        <authorList>
            <person name="Pk S."/>
            <person name="Ch S."/>
            <person name="Ch V.R."/>
        </authorList>
    </citation>
    <scope>NUCLEOTIDE SEQUENCE [LARGE SCALE GENOMIC DNA]</scope>
    <source>
        <strain evidence="2 3">JC819</strain>
    </source>
</reference>
<feature type="compositionally biased region" description="Basic and acidic residues" evidence="1">
    <location>
        <begin position="83"/>
        <end position="104"/>
    </location>
</feature>
<dbReference type="Proteomes" id="UP001239462">
    <property type="component" value="Unassembled WGS sequence"/>
</dbReference>
<keyword evidence="3" id="KW-1185">Reference proteome</keyword>
<dbReference type="Pfam" id="PF00404">
    <property type="entry name" value="Dockerin_1"/>
    <property type="match status" value="1"/>
</dbReference>
<dbReference type="SUPFAM" id="SSF63446">
    <property type="entry name" value="Type I dockerin domain"/>
    <property type="match status" value="1"/>
</dbReference>